<proteinExistence type="predicted"/>
<protein>
    <submittedName>
        <fullName evidence="3">Uncharacterized protein LOC108047932</fullName>
    </submittedName>
</protein>
<evidence type="ECO:0000313" key="1">
    <source>
        <dbReference type="EnsemblMetazoa" id="XP_016983840.1"/>
    </source>
</evidence>
<keyword evidence="2" id="KW-1185">Reference proteome</keyword>
<reference evidence="3" key="2">
    <citation type="submission" date="2025-04" db="UniProtKB">
        <authorList>
            <consortium name="RefSeq"/>
        </authorList>
    </citation>
    <scope>IDENTIFICATION</scope>
</reference>
<organism evidence="3">
    <name type="scientific">Drosophila rhopaloa</name>
    <name type="common">Fruit fly</name>
    <dbReference type="NCBI Taxonomy" id="1041015"/>
    <lineage>
        <taxon>Eukaryota</taxon>
        <taxon>Metazoa</taxon>
        <taxon>Ecdysozoa</taxon>
        <taxon>Arthropoda</taxon>
        <taxon>Hexapoda</taxon>
        <taxon>Insecta</taxon>
        <taxon>Pterygota</taxon>
        <taxon>Neoptera</taxon>
        <taxon>Endopterygota</taxon>
        <taxon>Diptera</taxon>
        <taxon>Brachycera</taxon>
        <taxon>Muscomorpha</taxon>
        <taxon>Ephydroidea</taxon>
        <taxon>Drosophilidae</taxon>
        <taxon>Drosophila</taxon>
        <taxon>Sophophora</taxon>
    </lineage>
</organism>
<dbReference type="RefSeq" id="XP_016983840.1">
    <property type="nucleotide sequence ID" value="XM_017128351.1"/>
</dbReference>
<evidence type="ECO:0000313" key="3">
    <source>
        <dbReference type="RefSeq" id="XP_016983840.1"/>
    </source>
</evidence>
<accession>A0A6P4F0A9</accession>
<reference evidence="2" key="1">
    <citation type="journal article" date="2021" name="Elife">
        <title>Highly contiguous assemblies of 101 drosophilid genomes.</title>
        <authorList>
            <person name="Kim B.Y."/>
            <person name="Wang J.R."/>
            <person name="Miller D.E."/>
            <person name="Barmina O."/>
            <person name="Delaney E."/>
            <person name="Thompson A."/>
            <person name="Comeault A.A."/>
            <person name="Peede D."/>
            <person name="D'Agostino E.R."/>
            <person name="Pelaez J."/>
            <person name="Aguilar J.M."/>
            <person name="Haji D."/>
            <person name="Matsunaga T."/>
            <person name="Armstrong E.E."/>
            <person name="Zych M."/>
            <person name="Ogawa Y."/>
            <person name="Stamenkovic-Radak M."/>
            <person name="Jelic M."/>
            <person name="Veselinovic M.S."/>
            <person name="Tanaskovic M."/>
            <person name="Eric P."/>
            <person name="Gao J.J."/>
            <person name="Katoh T.K."/>
            <person name="Toda M.J."/>
            <person name="Watabe H."/>
            <person name="Watada M."/>
            <person name="Davis J.S."/>
            <person name="Moyle L.C."/>
            <person name="Manoli G."/>
            <person name="Bertolini E."/>
            <person name="Kostal V."/>
            <person name="Hawley R.S."/>
            <person name="Takahashi A."/>
            <person name="Jones C.D."/>
            <person name="Price D.K."/>
            <person name="Whiteman N."/>
            <person name="Kopp A."/>
            <person name="Matute D.R."/>
            <person name="Petrov D.A."/>
        </authorList>
    </citation>
    <scope>NUCLEOTIDE SEQUENCE [LARGE SCALE GENOMIC DNA]</scope>
</reference>
<reference evidence="1" key="3">
    <citation type="submission" date="2025-05" db="UniProtKB">
        <authorList>
            <consortium name="EnsemblMetazoa"/>
        </authorList>
    </citation>
    <scope>IDENTIFICATION</scope>
</reference>
<dbReference type="AlphaFoldDB" id="A0A6P4F0A9"/>
<sequence>MPADIVTTEQLRYQLAFSHAMERTTRHWEETFCWYPRMQSCHFQRIDQIYLESRQRYGDEHFLRYANRRRLLKKYVVTAQDVVESLGERRTLENDGILGIRVAATENGEYGRLKPSSLYFC</sequence>
<dbReference type="OMA" id="LESRQMY"/>
<dbReference type="Proteomes" id="UP001652680">
    <property type="component" value="Unassembled WGS sequence"/>
</dbReference>
<dbReference type="GeneID" id="108047932"/>
<dbReference type="EnsemblMetazoa" id="XM_017128351.1">
    <property type="protein sequence ID" value="XP_016983840.1"/>
    <property type="gene ID" value="LOC108047932"/>
</dbReference>
<evidence type="ECO:0000313" key="2">
    <source>
        <dbReference type="Proteomes" id="UP001652680"/>
    </source>
</evidence>
<gene>
    <name evidence="3" type="primary">LOC108047932</name>
    <name evidence="1" type="synonym">108047932</name>
</gene>
<name>A0A6P4F0A9_DRORH</name>
<dbReference type="OrthoDB" id="8030174at2759"/>